<name>A0ABV0G6X1_9BURK</name>
<evidence type="ECO:0000256" key="4">
    <source>
        <dbReference type="ARBA" id="ARBA00022748"/>
    </source>
</evidence>
<dbReference type="Pfam" id="PF02683">
    <property type="entry name" value="DsbD_TM"/>
    <property type="match status" value="1"/>
</dbReference>
<evidence type="ECO:0000256" key="2">
    <source>
        <dbReference type="ARBA" id="ARBA00006143"/>
    </source>
</evidence>
<evidence type="ECO:0000256" key="7">
    <source>
        <dbReference type="SAM" id="Phobius"/>
    </source>
</evidence>
<proteinExistence type="inferred from homology"/>
<evidence type="ECO:0000256" key="6">
    <source>
        <dbReference type="ARBA" id="ARBA00023136"/>
    </source>
</evidence>
<evidence type="ECO:0000313" key="9">
    <source>
        <dbReference type="EMBL" id="MEO3693471.1"/>
    </source>
</evidence>
<feature type="transmembrane region" description="Helical" evidence="7">
    <location>
        <begin position="6"/>
        <end position="32"/>
    </location>
</feature>
<evidence type="ECO:0000256" key="5">
    <source>
        <dbReference type="ARBA" id="ARBA00022989"/>
    </source>
</evidence>
<sequence>MDFSLATYGLGAAAGLLSTLSPCVLPLLPILIGSAVAAHPRAPWALAAGLALSYGVVGTVLASAGSLLGLSPGLLRGVSAGLLAVLGAVLLVEPLQQRFAAGLAGVGNAGQQWLQRLSLTGLRGQFVVGLLLGLVWSPCVGPTLGAAVVLAAQGQQLAQVAALMGLFGVGAALPVVLLATVSRAAIGPARGRLLQLGKQGKRLMGAALLLVALLILSGLDKHIETWLTALLPAWLNQLSTRY</sequence>
<feature type="transmembrane region" description="Helical" evidence="7">
    <location>
        <begin position="202"/>
        <end position="219"/>
    </location>
</feature>
<comment type="subcellular location">
    <subcellularLocation>
        <location evidence="1">Membrane</location>
        <topology evidence="1">Multi-pass membrane protein</topology>
    </subcellularLocation>
</comment>
<dbReference type="Proteomes" id="UP001495147">
    <property type="component" value="Unassembled WGS sequence"/>
</dbReference>
<dbReference type="InterPro" id="IPR051790">
    <property type="entry name" value="Cytochrome_c-biogenesis_DsbD"/>
</dbReference>
<evidence type="ECO:0000256" key="1">
    <source>
        <dbReference type="ARBA" id="ARBA00004141"/>
    </source>
</evidence>
<organism evidence="9 10">
    <name type="scientific">Roseateles paludis</name>
    <dbReference type="NCBI Taxonomy" id="3145238"/>
    <lineage>
        <taxon>Bacteria</taxon>
        <taxon>Pseudomonadati</taxon>
        <taxon>Pseudomonadota</taxon>
        <taxon>Betaproteobacteria</taxon>
        <taxon>Burkholderiales</taxon>
        <taxon>Sphaerotilaceae</taxon>
        <taxon>Roseateles</taxon>
    </lineage>
</organism>
<dbReference type="EMBL" id="JBDPZD010000007">
    <property type="protein sequence ID" value="MEO3693471.1"/>
    <property type="molecule type" value="Genomic_DNA"/>
</dbReference>
<protein>
    <submittedName>
        <fullName evidence="9">Cytochrome c biogenesis protein CcdA</fullName>
    </submittedName>
</protein>
<dbReference type="PANTHER" id="PTHR31272">
    <property type="entry name" value="CYTOCHROME C-TYPE BIOGENESIS PROTEIN HI_1454-RELATED"/>
    <property type="match status" value="1"/>
</dbReference>
<keyword evidence="6 7" id="KW-0472">Membrane</keyword>
<keyword evidence="10" id="KW-1185">Reference proteome</keyword>
<feature type="transmembrane region" description="Helical" evidence="7">
    <location>
        <begin position="74"/>
        <end position="92"/>
    </location>
</feature>
<feature type="transmembrane region" description="Helical" evidence="7">
    <location>
        <begin position="44"/>
        <end position="68"/>
    </location>
</feature>
<reference evidence="9 10" key="1">
    <citation type="submission" date="2024-05" db="EMBL/GenBank/DDBJ databases">
        <title>Roseateles sp. DJS-2-20 16S ribosomal RNA gene Genome sequencing and assembly.</title>
        <authorList>
            <person name="Woo H."/>
        </authorList>
    </citation>
    <scope>NUCLEOTIDE SEQUENCE [LARGE SCALE GENOMIC DNA]</scope>
    <source>
        <strain evidence="9 10">DJS-2-20</strain>
    </source>
</reference>
<feature type="domain" description="Cytochrome C biogenesis protein transmembrane" evidence="8">
    <location>
        <begin position="13"/>
        <end position="217"/>
    </location>
</feature>
<keyword evidence="5 7" id="KW-1133">Transmembrane helix</keyword>
<feature type="transmembrane region" description="Helical" evidence="7">
    <location>
        <begin position="157"/>
        <end position="181"/>
    </location>
</feature>
<accession>A0ABV0G6X1</accession>
<comment type="similarity">
    <text evidence="2">Belongs to the DsbD family.</text>
</comment>
<keyword evidence="3 7" id="KW-0812">Transmembrane</keyword>
<evidence type="ECO:0000313" key="10">
    <source>
        <dbReference type="Proteomes" id="UP001495147"/>
    </source>
</evidence>
<keyword evidence="4" id="KW-0201">Cytochrome c-type biogenesis</keyword>
<gene>
    <name evidence="9" type="ORF">ABDJ85_18510</name>
</gene>
<comment type="caution">
    <text evidence="9">The sequence shown here is derived from an EMBL/GenBank/DDBJ whole genome shotgun (WGS) entry which is preliminary data.</text>
</comment>
<dbReference type="PANTHER" id="PTHR31272:SF9">
    <property type="entry name" value="BLL1027 PROTEIN"/>
    <property type="match status" value="1"/>
</dbReference>
<feature type="transmembrane region" description="Helical" evidence="7">
    <location>
        <begin position="126"/>
        <end position="151"/>
    </location>
</feature>
<evidence type="ECO:0000256" key="3">
    <source>
        <dbReference type="ARBA" id="ARBA00022692"/>
    </source>
</evidence>
<evidence type="ECO:0000259" key="8">
    <source>
        <dbReference type="Pfam" id="PF02683"/>
    </source>
</evidence>
<dbReference type="RefSeq" id="WP_347706286.1">
    <property type="nucleotide sequence ID" value="NZ_JBDPZD010000007.1"/>
</dbReference>
<dbReference type="InterPro" id="IPR003834">
    <property type="entry name" value="Cyt_c_assmbl_TM_dom"/>
</dbReference>